<dbReference type="EMBL" id="BLJY01000001">
    <property type="protein sequence ID" value="GFF12243.1"/>
    <property type="molecule type" value="Genomic_DNA"/>
</dbReference>
<dbReference type="InterPro" id="IPR010530">
    <property type="entry name" value="B12D"/>
</dbReference>
<dbReference type="Pfam" id="PF06522">
    <property type="entry name" value="B12D"/>
    <property type="match status" value="1"/>
</dbReference>
<organism evidence="1 2">
    <name type="scientific">Aspergillus terreus</name>
    <dbReference type="NCBI Taxonomy" id="33178"/>
    <lineage>
        <taxon>Eukaryota</taxon>
        <taxon>Fungi</taxon>
        <taxon>Dikarya</taxon>
        <taxon>Ascomycota</taxon>
        <taxon>Pezizomycotina</taxon>
        <taxon>Eurotiomycetes</taxon>
        <taxon>Eurotiomycetidae</taxon>
        <taxon>Eurotiales</taxon>
        <taxon>Aspergillaceae</taxon>
        <taxon>Aspergillus</taxon>
        <taxon>Aspergillus subgen. Circumdati</taxon>
    </lineage>
</organism>
<sequence length="83" mass="9298">MYPSRILRMQPSRPFAFATPKEPQSAHTVSQRLRLIKKVPPELIPLGLVLGVAVGAAIYASTHKLLTDKTLRLSRNSPQDREH</sequence>
<name>A0A5M3YLI1_ASPTE</name>
<proteinExistence type="predicted"/>
<protein>
    <submittedName>
        <fullName evidence="1">NADH-ubiquinone reductase complex 1 MLRQ subunit</fullName>
    </submittedName>
</protein>
<dbReference type="OrthoDB" id="202195at2759"/>
<dbReference type="Proteomes" id="UP000452235">
    <property type="component" value="Unassembled WGS sequence"/>
</dbReference>
<keyword evidence="1" id="KW-0830">Ubiquinone</keyword>
<evidence type="ECO:0000313" key="1">
    <source>
        <dbReference type="EMBL" id="GFF12243.1"/>
    </source>
</evidence>
<reference evidence="1 2" key="1">
    <citation type="submission" date="2020-01" db="EMBL/GenBank/DDBJ databases">
        <title>Aspergillus terreus IFO 6365 whole genome shotgun sequence.</title>
        <authorList>
            <person name="Kanamasa S."/>
            <person name="Takahashi H."/>
        </authorList>
    </citation>
    <scope>NUCLEOTIDE SEQUENCE [LARGE SCALE GENOMIC DNA]</scope>
    <source>
        <strain evidence="1 2">IFO 6365</strain>
    </source>
</reference>
<evidence type="ECO:0000313" key="2">
    <source>
        <dbReference type="Proteomes" id="UP000452235"/>
    </source>
</evidence>
<accession>A0A5M3YLI1</accession>
<dbReference type="AlphaFoldDB" id="A0A5M3YLI1"/>
<comment type="caution">
    <text evidence="1">The sequence shown here is derived from an EMBL/GenBank/DDBJ whole genome shotgun (WGS) entry which is preliminary data.</text>
</comment>
<gene>
    <name evidence="1" type="ORF">ATEIFO6365_0001046600</name>
</gene>
<keyword evidence="2" id="KW-1185">Reference proteome</keyword>